<organism evidence="6 7">
    <name type="scientific">Leptospira ilyithenensis</name>
    <dbReference type="NCBI Taxonomy" id="2484901"/>
    <lineage>
        <taxon>Bacteria</taxon>
        <taxon>Pseudomonadati</taxon>
        <taxon>Spirochaetota</taxon>
        <taxon>Spirochaetia</taxon>
        <taxon>Leptospirales</taxon>
        <taxon>Leptospiraceae</taxon>
        <taxon>Leptospira</taxon>
    </lineage>
</organism>
<keyword evidence="2" id="KW-0349">Heme</keyword>
<dbReference type="Gene3D" id="1.10.490.10">
    <property type="entry name" value="Globins"/>
    <property type="match status" value="1"/>
</dbReference>
<name>A0A4R9LSN2_9LEPT</name>
<dbReference type="InterPro" id="IPR044203">
    <property type="entry name" value="GlbO/GLB3-like"/>
</dbReference>
<sequence length="143" mass="16781">MSESNPERQIYTPPMNPPGPIPGLGELCQLWGEEGIRDLVSRFYDRIPDSKIRKMFPKNLDLAKQKQADFIIQVTGGKPHYSQNYGPPRMRMRHFPFVIDEEARMEWIRCYTEALDEADFSEDSKRIFSSFLESFSRWMVNSI</sequence>
<dbReference type="GO" id="GO:0020037">
    <property type="term" value="F:heme binding"/>
    <property type="evidence" value="ECO:0007669"/>
    <property type="project" value="InterPro"/>
</dbReference>
<dbReference type="Pfam" id="PF01152">
    <property type="entry name" value="Bac_globin"/>
    <property type="match status" value="1"/>
</dbReference>
<comment type="similarity">
    <text evidence="5">Belongs to the truncated hemoglobin family. Group II subfamily.</text>
</comment>
<dbReference type="GO" id="GO:0046872">
    <property type="term" value="F:metal ion binding"/>
    <property type="evidence" value="ECO:0007669"/>
    <property type="project" value="UniProtKB-KW"/>
</dbReference>
<comment type="caution">
    <text evidence="6">The sequence shown here is derived from an EMBL/GenBank/DDBJ whole genome shotgun (WGS) entry which is preliminary data.</text>
</comment>
<evidence type="ECO:0000313" key="7">
    <source>
        <dbReference type="Proteomes" id="UP000298264"/>
    </source>
</evidence>
<evidence type="ECO:0000256" key="1">
    <source>
        <dbReference type="ARBA" id="ARBA00022448"/>
    </source>
</evidence>
<dbReference type="PANTHER" id="PTHR47366">
    <property type="entry name" value="TWO-ON-TWO HEMOGLOBIN-3"/>
    <property type="match status" value="1"/>
</dbReference>
<dbReference type="Proteomes" id="UP000298264">
    <property type="component" value="Unassembled WGS sequence"/>
</dbReference>
<dbReference type="InterPro" id="IPR012292">
    <property type="entry name" value="Globin/Proto"/>
</dbReference>
<dbReference type="InterPro" id="IPR009050">
    <property type="entry name" value="Globin-like_sf"/>
</dbReference>
<dbReference type="GO" id="GO:0019825">
    <property type="term" value="F:oxygen binding"/>
    <property type="evidence" value="ECO:0007669"/>
    <property type="project" value="InterPro"/>
</dbReference>
<dbReference type="PANTHER" id="PTHR47366:SF1">
    <property type="entry name" value="TWO-ON-TWO HEMOGLOBIN-3"/>
    <property type="match status" value="1"/>
</dbReference>
<keyword evidence="7" id="KW-1185">Reference proteome</keyword>
<dbReference type="AlphaFoldDB" id="A0A4R9LSN2"/>
<keyword evidence="1" id="KW-0813">Transport</keyword>
<keyword evidence="3" id="KW-0479">Metal-binding</keyword>
<evidence type="ECO:0000256" key="4">
    <source>
        <dbReference type="ARBA" id="ARBA00023004"/>
    </source>
</evidence>
<dbReference type="RefSeq" id="WP_135762688.1">
    <property type="nucleotide sequence ID" value="NZ_RQHV01000004.1"/>
</dbReference>
<accession>A0A4R9LSN2</accession>
<reference evidence="6" key="1">
    <citation type="journal article" date="2019" name="PLoS Negl. Trop. Dis.">
        <title>Revisiting the worldwide diversity of Leptospira species in the environment.</title>
        <authorList>
            <person name="Vincent A.T."/>
            <person name="Schiettekatte O."/>
            <person name="Bourhy P."/>
            <person name="Veyrier F.J."/>
            <person name="Picardeau M."/>
        </authorList>
    </citation>
    <scope>NUCLEOTIDE SEQUENCE [LARGE SCALE GENOMIC DNA]</scope>
    <source>
        <strain evidence="6">201400974</strain>
    </source>
</reference>
<dbReference type="GO" id="GO:0005344">
    <property type="term" value="F:oxygen carrier activity"/>
    <property type="evidence" value="ECO:0007669"/>
    <property type="project" value="InterPro"/>
</dbReference>
<evidence type="ECO:0000313" key="6">
    <source>
        <dbReference type="EMBL" id="TGN14468.1"/>
    </source>
</evidence>
<dbReference type="OrthoDB" id="9790913at2"/>
<protein>
    <submittedName>
        <fullName evidence="6">Bacitracin resistance protein BacA</fullName>
    </submittedName>
</protein>
<evidence type="ECO:0000256" key="2">
    <source>
        <dbReference type="ARBA" id="ARBA00022617"/>
    </source>
</evidence>
<keyword evidence="4" id="KW-0408">Iron</keyword>
<evidence type="ECO:0000256" key="5">
    <source>
        <dbReference type="ARBA" id="ARBA00034496"/>
    </source>
</evidence>
<proteinExistence type="inferred from homology"/>
<dbReference type="EMBL" id="RQHV01000004">
    <property type="protein sequence ID" value="TGN14468.1"/>
    <property type="molecule type" value="Genomic_DNA"/>
</dbReference>
<evidence type="ECO:0000256" key="3">
    <source>
        <dbReference type="ARBA" id="ARBA00022723"/>
    </source>
</evidence>
<dbReference type="InterPro" id="IPR001486">
    <property type="entry name" value="Hemoglobin_trunc"/>
</dbReference>
<dbReference type="SUPFAM" id="SSF46458">
    <property type="entry name" value="Globin-like"/>
    <property type="match status" value="1"/>
</dbReference>
<gene>
    <name evidence="6" type="ORF">EHS11_01675</name>
</gene>